<feature type="transmembrane region" description="Helical" evidence="7">
    <location>
        <begin position="66"/>
        <end position="83"/>
    </location>
</feature>
<feature type="transmembrane region" description="Helical" evidence="7">
    <location>
        <begin position="467"/>
        <end position="487"/>
    </location>
</feature>
<evidence type="ECO:0000256" key="4">
    <source>
        <dbReference type="ARBA" id="ARBA00022989"/>
    </source>
</evidence>
<evidence type="ECO:0000256" key="2">
    <source>
        <dbReference type="ARBA" id="ARBA00022448"/>
    </source>
</evidence>
<evidence type="ECO:0000256" key="1">
    <source>
        <dbReference type="ARBA" id="ARBA00004141"/>
    </source>
</evidence>
<dbReference type="PANTHER" id="PTHR43791">
    <property type="entry name" value="PERMEASE-RELATED"/>
    <property type="match status" value="1"/>
</dbReference>
<evidence type="ECO:0000313" key="9">
    <source>
        <dbReference type="Proteomes" id="UP001629113"/>
    </source>
</evidence>
<organism evidence="8 9">
    <name type="scientific">Phlyctema vagabunda</name>
    <dbReference type="NCBI Taxonomy" id="108571"/>
    <lineage>
        <taxon>Eukaryota</taxon>
        <taxon>Fungi</taxon>
        <taxon>Dikarya</taxon>
        <taxon>Ascomycota</taxon>
        <taxon>Pezizomycotina</taxon>
        <taxon>Leotiomycetes</taxon>
        <taxon>Helotiales</taxon>
        <taxon>Dermateaceae</taxon>
        <taxon>Phlyctema</taxon>
    </lineage>
</organism>
<evidence type="ECO:0000256" key="3">
    <source>
        <dbReference type="ARBA" id="ARBA00022692"/>
    </source>
</evidence>
<sequence>MKNSQSVPPVVPSGEAQQPVVTEAPIPTSSAASNEPIRSYGSAWKYMFDWYPKHYSALEKKTVRRLDYFLIPFCGLMFFLKWLDQANINNAYVSGMKEDLELNGNQYSLFGTFYNVGYLVTQVPSLLLLSRPKIARYYLPTSELLWSILTFSQSRLNSASTIYGTRFLLGVLETPAASGSLYVLSSWYRPEELFKRAGIWYICNNVGVMIGGYLQAAAYTNLNGVGGMAGWRWLFIIDGCISLPIAIIGFFIFPGVPASGKPWWLSNDMYAIAKRRMEDAGVEDSVKFTKKTVMAMLRRVFTRWHFYIAVLTYTFFLSSGYPNGQMGLWLKSEAKNGAGWTIPQINTIPTGVSAVSVVFTIVLTSLCMLYPIALIISINQGILLFACICLLVWEIPIGLKFTCFYLFGFTAPVTPILIPWVNVIMKDDSQARAFTTGAMLTFGWAINAFFPILVFPVLEAPRWKKGYATTTVFIFMVWFLFMLGLYLEKRDAKRAALASEGNTGSSKLDQEEVHVEDKV</sequence>
<dbReference type="InterPro" id="IPR036259">
    <property type="entry name" value="MFS_trans_sf"/>
</dbReference>
<dbReference type="EMBL" id="JBFCZG010000005">
    <property type="protein sequence ID" value="KAL3422775.1"/>
    <property type="molecule type" value="Genomic_DNA"/>
</dbReference>
<evidence type="ECO:0000256" key="7">
    <source>
        <dbReference type="SAM" id="Phobius"/>
    </source>
</evidence>
<comment type="caution">
    <text evidence="8">The sequence shown here is derived from an EMBL/GenBank/DDBJ whole genome shotgun (WGS) entry which is preliminary data.</text>
</comment>
<reference evidence="8 9" key="1">
    <citation type="submission" date="2024-06" db="EMBL/GenBank/DDBJ databases">
        <title>Complete genome of Phlyctema vagabunda strain 19-DSS-EL-015.</title>
        <authorList>
            <person name="Fiorenzani C."/>
        </authorList>
    </citation>
    <scope>NUCLEOTIDE SEQUENCE [LARGE SCALE GENOMIC DNA]</scope>
    <source>
        <strain evidence="8 9">19-DSS-EL-015</strain>
    </source>
</reference>
<keyword evidence="3 7" id="KW-0812">Transmembrane</keyword>
<evidence type="ECO:0000256" key="6">
    <source>
        <dbReference type="SAM" id="MobiDB-lite"/>
    </source>
</evidence>
<feature type="transmembrane region" description="Helical" evidence="7">
    <location>
        <begin position="433"/>
        <end position="455"/>
    </location>
</feature>
<gene>
    <name evidence="8" type="ORF">PVAG01_06931</name>
</gene>
<protein>
    <submittedName>
        <fullName evidence="8">Vitamin H transporter</fullName>
    </submittedName>
</protein>
<feature type="transmembrane region" description="Helical" evidence="7">
    <location>
        <begin position="399"/>
        <end position="421"/>
    </location>
</feature>
<dbReference type="Proteomes" id="UP001629113">
    <property type="component" value="Unassembled WGS sequence"/>
</dbReference>
<feature type="region of interest" description="Disordered" evidence="6">
    <location>
        <begin position="499"/>
        <end position="519"/>
    </location>
</feature>
<evidence type="ECO:0000256" key="5">
    <source>
        <dbReference type="ARBA" id="ARBA00023136"/>
    </source>
</evidence>
<dbReference type="Gene3D" id="1.20.1250.20">
    <property type="entry name" value="MFS general substrate transporter like domains"/>
    <property type="match status" value="1"/>
</dbReference>
<feature type="transmembrane region" description="Helical" evidence="7">
    <location>
        <begin position="304"/>
        <end position="321"/>
    </location>
</feature>
<keyword evidence="4 7" id="KW-1133">Transmembrane helix</keyword>
<dbReference type="InterPro" id="IPR011701">
    <property type="entry name" value="MFS"/>
</dbReference>
<feature type="transmembrane region" description="Helical" evidence="7">
    <location>
        <begin position="231"/>
        <end position="253"/>
    </location>
</feature>
<accession>A0ABR4PHG9</accession>
<feature type="transmembrane region" description="Helical" evidence="7">
    <location>
        <begin position="199"/>
        <end position="219"/>
    </location>
</feature>
<keyword evidence="5 7" id="KW-0472">Membrane</keyword>
<feature type="transmembrane region" description="Helical" evidence="7">
    <location>
        <begin position="369"/>
        <end position="393"/>
    </location>
</feature>
<feature type="compositionally biased region" description="Basic and acidic residues" evidence="6">
    <location>
        <begin position="508"/>
        <end position="519"/>
    </location>
</feature>
<name>A0ABR4PHG9_9HELO</name>
<dbReference type="SUPFAM" id="SSF103473">
    <property type="entry name" value="MFS general substrate transporter"/>
    <property type="match status" value="1"/>
</dbReference>
<dbReference type="Pfam" id="PF07690">
    <property type="entry name" value="MFS_1"/>
    <property type="match status" value="1"/>
</dbReference>
<proteinExistence type="predicted"/>
<dbReference type="PANTHER" id="PTHR43791:SF28">
    <property type="entry name" value="MAJOR FACILITATOR SUPERFAMILY (MFS) PROFILE DOMAIN-CONTAINING PROTEIN"/>
    <property type="match status" value="1"/>
</dbReference>
<feature type="transmembrane region" description="Helical" evidence="7">
    <location>
        <begin position="107"/>
        <end position="129"/>
    </location>
</feature>
<comment type="subcellular location">
    <subcellularLocation>
        <location evidence="1">Membrane</location>
        <topology evidence="1">Multi-pass membrane protein</topology>
    </subcellularLocation>
</comment>
<keyword evidence="2" id="KW-0813">Transport</keyword>
<keyword evidence="9" id="KW-1185">Reference proteome</keyword>
<evidence type="ECO:0000313" key="8">
    <source>
        <dbReference type="EMBL" id="KAL3422775.1"/>
    </source>
</evidence>
<feature type="transmembrane region" description="Helical" evidence="7">
    <location>
        <begin position="341"/>
        <end position="362"/>
    </location>
</feature>